<evidence type="ECO:0000313" key="3">
    <source>
        <dbReference type="Proteomes" id="UP000014680"/>
    </source>
</evidence>
<protein>
    <recommendedName>
        <fullName evidence="1">DH domain-containing protein</fullName>
    </recommendedName>
</protein>
<organism evidence="2 3">
    <name type="scientific">Entamoeba invadens IP1</name>
    <dbReference type="NCBI Taxonomy" id="370355"/>
    <lineage>
        <taxon>Eukaryota</taxon>
        <taxon>Amoebozoa</taxon>
        <taxon>Evosea</taxon>
        <taxon>Archamoebae</taxon>
        <taxon>Mastigamoebida</taxon>
        <taxon>Entamoebidae</taxon>
        <taxon>Entamoeba</taxon>
    </lineage>
</organism>
<dbReference type="AlphaFoldDB" id="A0A0A1UH87"/>
<dbReference type="InterPro" id="IPR000219">
    <property type="entry name" value="DH_dom"/>
</dbReference>
<sequence>MSHDEAITTSDEMGQIDLRVFQLSIQLPDIIDQFRTVLTQMKTSDISLEDGTRKYTDFINAIIQNAFTPEVQQIAANQKKQKQQKEVNNVLNEVITTEEEFMNCMVTYLKNYGRILMKSKTVGVHVKNIEIVVLKIVALSEKLVKILRNKDYEKLFDCVKDLSIYSNYCIFYERVVNLLPKARKEIPEIDLVTKNPEVKGLNVMDYLIKPVQHITKYPLFLNTLKNLMDGAQKKLVERLFDEVYDVLLDNNSTQKYFNSESEKEALLPKLKWKTDEVDLNNEFFMLKVSVKALTLIEKCAYFPMKDVNFGVLFSRHVVFGKEKGSKIYIEKVLNNIESFESFDDHLILQTADSTVSLSFNEKGDLQMFNIKIKEYLDSVSPNLRLRLTQSPSVENLLSINRQRRPSEAGVEQHIKLSPDCSPREIEKRKKVVKQLHRTLTSTATHRPNISMF</sequence>
<accession>A0A0A1UH87</accession>
<dbReference type="InterPro" id="IPR035899">
    <property type="entry name" value="DBL_dom_sf"/>
</dbReference>
<dbReference type="GO" id="GO:0005085">
    <property type="term" value="F:guanyl-nucleotide exchange factor activity"/>
    <property type="evidence" value="ECO:0007669"/>
    <property type="project" value="InterPro"/>
</dbReference>
<gene>
    <name evidence="2" type="ORF">EIN_249260</name>
</gene>
<dbReference type="Pfam" id="PF00621">
    <property type="entry name" value="RhoGEF"/>
    <property type="match status" value="1"/>
</dbReference>
<dbReference type="OrthoDB" id="660555at2759"/>
<dbReference type="PROSITE" id="PS50010">
    <property type="entry name" value="DH_2"/>
    <property type="match status" value="1"/>
</dbReference>
<feature type="domain" description="DH" evidence="1">
    <location>
        <begin position="86"/>
        <end position="253"/>
    </location>
</feature>
<dbReference type="EMBL" id="KB206169">
    <property type="protein sequence ID" value="ELP94892.1"/>
    <property type="molecule type" value="Genomic_DNA"/>
</dbReference>
<keyword evidence="3" id="KW-1185">Reference proteome</keyword>
<dbReference type="KEGG" id="eiv:EIN_249260"/>
<dbReference type="Gene3D" id="1.20.900.10">
    <property type="entry name" value="Dbl homology (DH) domain"/>
    <property type="match status" value="1"/>
</dbReference>
<evidence type="ECO:0000259" key="1">
    <source>
        <dbReference type="PROSITE" id="PS50010"/>
    </source>
</evidence>
<reference evidence="2 3" key="1">
    <citation type="submission" date="2012-10" db="EMBL/GenBank/DDBJ databases">
        <authorList>
            <person name="Zafar N."/>
            <person name="Inman J."/>
            <person name="Hall N."/>
            <person name="Lorenzi H."/>
            <person name="Caler E."/>
        </authorList>
    </citation>
    <scope>NUCLEOTIDE SEQUENCE [LARGE SCALE GENOMIC DNA]</scope>
    <source>
        <strain evidence="2 3">IP1</strain>
    </source>
</reference>
<dbReference type="GeneID" id="14893889"/>
<name>A0A0A1UH87_ENTIV</name>
<dbReference type="OMA" id="LWITKLK"/>
<dbReference type="RefSeq" id="XP_004261663.1">
    <property type="nucleotide sequence ID" value="XM_004261615.1"/>
</dbReference>
<dbReference type="SMART" id="SM00325">
    <property type="entry name" value="RhoGEF"/>
    <property type="match status" value="1"/>
</dbReference>
<dbReference type="SUPFAM" id="SSF48065">
    <property type="entry name" value="DBL homology domain (DH-domain)"/>
    <property type="match status" value="1"/>
</dbReference>
<proteinExistence type="predicted"/>
<dbReference type="VEuPathDB" id="AmoebaDB:EIN_249260"/>
<evidence type="ECO:0000313" key="2">
    <source>
        <dbReference type="EMBL" id="ELP94892.1"/>
    </source>
</evidence>
<dbReference type="Proteomes" id="UP000014680">
    <property type="component" value="Unassembled WGS sequence"/>
</dbReference>